<gene>
    <name evidence="4" type="ORF">GKE90_21475</name>
    <name evidence="2" type="ORF">PND83_23260</name>
    <name evidence="3" type="ORF">PNE06_21995</name>
</gene>
<accession>A0A6I2RLE8</accession>
<dbReference type="GO" id="GO:0016787">
    <property type="term" value="F:hydrolase activity"/>
    <property type="evidence" value="ECO:0007669"/>
    <property type="project" value="InterPro"/>
</dbReference>
<dbReference type="EMBL" id="WKPO01000064">
    <property type="protein sequence ID" value="MSB51222.1"/>
    <property type="molecule type" value="Genomic_DNA"/>
</dbReference>
<dbReference type="RefSeq" id="WP_024723246.1">
    <property type="nucleotide sequence ID" value="NZ_BAABZG010000001.1"/>
</dbReference>
<reference evidence="4 5" key="1">
    <citation type="journal article" date="2019" name="Nat. Med.">
        <title>A library of human gut bacterial isolates paired with longitudinal multiomics data enables mechanistic microbiome research.</title>
        <authorList>
            <person name="Poyet M."/>
            <person name="Groussin M."/>
            <person name="Gibbons S.M."/>
            <person name="Avila-Pacheco J."/>
            <person name="Jiang X."/>
            <person name="Kearney S.M."/>
            <person name="Perrotta A.R."/>
            <person name="Berdy B."/>
            <person name="Zhao S."/>
            <person name="Lieberman T.D."/>
            <person name="Swanson P.K."/>
            <person name="Smith M."/>
            <person name="Roesemann S."/>
            <person name="Alexander J.E."/>
            <person name="Rich S.A."/>
            <person name="Livny J."/>
            <person name="Vlamakis H."/>
            <person name="Clish C."/>
            <person name="Bullock K."/>
            <person name="Deik A."/>
            <person name="Scott J."/>
            <person name="Pierce K.A."/>
            <person name="Xavier R.J."/>
            <person name="Alm E.J."/>
        </authorList>
    </citation>
    <scope>NUCLEOTIDE SEQUENCE [LARGE SCALE GENOMIC DNA]</scope>
    <source>
        <strain evidence="4 5">BIOML-A5</strain>
    </source>
</reference>
<organism evidence="4 5">
    <name type="scientific">Flavonifractor plautii</name>
    <name type="common">Fusobacterium plautii</name>
    <dbReference type="NCBI Taxonomy" id="292800"/>
    <lineage>
        <taxon>Bacteria</taxon>
        <taxon>Bacillati</taxon>
        <taxon>Bacillota</taxon>
        <taxon>Clostridia</taxon>
        <taxon>Eubacteriales</taxon>
        <taxon>Oscillospiraceae</taxon>
        <taxon>Flavonifractor</taxon>
    </lineage>
</organism>
<dbReference type="SUPFAM" id="SSF56300">
    <property type="entry name" value="Metallo-dependent phosphatases"/>
    <property type="match status" value="1"/>
</dbReference>
<evidence type="ECO:0000259" key="1">
    <source>
        <dbReference type="Pfam" id="PF00149"/>
    </source>
</evidence>
<evidence type="ECO:0000313" key="5">
    <source>
        <dbReference type="Proteomes" id="UP000429811"/>
    </source>
</evidence>
<dbReference type="Proteomes" id="UP001211006">
    <property type="component" value="Unassembled WGS sequence"/>
</dbReference>
<sequence>MELYITGDTHGDFSRFRPESFYEQERLTKEDVILVAGDFGGVWYGDSRDDAGLNFLDSRPFTTAFVSGNHENYDALAAYPQAEWHGGRVRTIRPSVLMLERGQVFDLGGRTFFTMGGASSHDIQDGVLEPDAPDFLWRFQWLNAQGAAFRVNHRSWWREELPSESEYAEARANLDRAGWTVDYLLTHCGPTSIQNDLLGPLSKPDALTDFLEEIGQRCQFKYHFFGHYHRNEIVRKKCVLLYEQIIRLK</sequence>
<dbReference type="CDD" id="cd00838">
    <property type="entry name" value="MPP_superfamily"/>
    <property type="match status" value="1"/>
</dbReference>
<comment type="caution">
    <text evidence="4">The sequence shown here is derived from an EMBL/GenBank/DDBJ whole genome shotgun (WGS) entry which is preliminary data.</text>
</comment>
<name>A0A6I2RLE8_FLAPL</name>
<dbReference type="Proteomes" id="UP000429811">
    <property type="component" value="Unassembled WGS sequence"/>
</dbReference>
<protein>
    <submittedName>
        <fullName evidence="4">Metallophosphatase</fullName>
    </submittedName>
    <submittedName>
        <fullName evidence="2">Metallophosphoesterase</fullName>
    </submittedName>
</protein>
<evidence type="ECO:0000313" key="3">
    <source>
        <dbReference type="EMBL" id="MDB7935761.1"/>
    </source>
</evidence>
<dbReference type="AlphaFoldDB" id="A0A6I2RLE8"/>
<dbReference type="Proteomes" id="UP001211173">
    <property type="component" value="Unassembled WGS sequence"/>
</dbReference>
<proteinExistence type="predicted"/>
<dbReference type="Pfam" id="PF00149">
    <property type="entry name" value="Metallophos"/>
    <property type="match status" value="1"/>
</dbReference>
<dbReference type="InterPro" id="IPR004843">
    <property type="entry name" value="Calcineurin-like_PHP"/>
</dbReference>
<reference evidence="2" key="2">
    <citation type="submission" date="2023-01" db="EMBL/GenBank/DDBJ databases">
        <title>Human gut microbiome strain richness.</title>
        <authorList>
            <person name="Chen-Liaw A."/>
        </authorList>
    </citation>
    <scope>NUCLEOTIDE SEQUENCE</scope>
    <source>
        <strain evidence="3">1001287st1_F4_1001285I_161205</strain>
        <strain evidence="2">2225st1_A6_2225SCRN_200828</strain>
    </source>
</reference>
<evidence type="ECO:0000313" key="2">
    <source>
        <dbReference type="EMBL" id="MDB7908904.1"/>
    </source>
</evidence>
<dbReference type="EMBL" id="JAQLWO010000051">
    <property type="protein sequence ID" value="MDB7908904.1"/>
    <property type="molecule type" value="Genomic_DNA"/>
</dbReference>
<feature type="domain" description="Calcineurin-like phosphoesterase" evidence="1">
    <location>
        <begin position="3"/>
        <end position="230"/>
    </location>
</feature>
<evidence type="ECO:0000313" key="4">
    <source>
        <dbReference type="EMBL" id="MSB51222.1"/>
    </source>
</evidence>
<dbReference type="EMBL" id="JAQLWV010000053">
    <property type="protein sequence ID" value="MDB7935761.1"/>
    <property type="molecule type" value="Genomic_DNA"/>
</dbReference>
<dbReference type="InterPro" id="IPR029052">
    <property type="entry name" value="Metallo-depent_PP-like"/>
</dbReference>
<dbReference type="Gene3D" id="3.60.21.10">
    <property type="match status" value="1"/>
</dbReference>